<feature type="domain" description="Copper amine oxidase-like N-terminal" evidence="4">
    <location>
        <begin position="31"/>
        <end position="137"/>
    </location>
</feature>
<feature type="region of interest" description="Disordered" evidence="1">
    <location>
        <begin position="139"/>
        <end position="182"/>
    </location>
</feature>
<dbReference type="Pfam" id="PF07833">
    <property type="entry name" value="Cu_amine_oxidN1"/>
    <property type="match status" value="1"/>
</dbReference>
<keyword evidence="6" id="KW-1185">Reference proteome</keyword>
<feature type="compositionally biased region" description="Low complexity" evidence="1">
    <location>
        <begin position="166"/>
        <end position="182"/>
    </location>
</feature>
<feature type="compositionally biased region" description="Polar residues" evidence="1">
    <location>
        <begin position="139"/>
        <end position="148"/>
    </location>
</feature>
<dbReference type="SUPFAM" id="SSF55383">
    <property type="entry name" value="Copper amine oxidase, domain N"/>
    <property type="match status" value="1"/>
</dbReference>
<dbReference type="HOGENOM" id="CLU_640629_0_0_9"/>
<proteinExistence type="predicted"/>
<dbReference type="Proteomes" id="UP000002217">
    <property type="component" value="Chromosome"/>
</dbReference>
<dbReference type="Gene3D" id="3.30.457.10">
    <property type="entry name" value="Copper amine oxidase-like, N-terminal domain"/>
    <property type="match status" value="1"/>
</dbReference>
<dbReference type="GO" id="GO:0004040">
    <property type="term" value="F:amidase activity"/>
    <property type="evidence" value="ECO:0007669"/>
    <property type="project" value="InterPro"/>
</dbReference>
<dbReference type="STRING" id="485916.Dtox_4298"/>
<dbReference type="InterPro" id="IPR002901">
    <property type="entry name" value="MGlyc_endo_b_GlcNAc-like_dom"/>
</dbReference>
<dbReference type="InterPro" id="IPR012854">
    <property type="entry name" value="Cu_amine_oxidase-like_N"/>
</dbReference>
<keyword evidence="2" id="KW-0732">Signal</keyword>
<gene>
    <name evidence="5" type="ordered locus">Dtox_4298</name>
</gene>
<feature type="compositionally biased region" description="Basic and acidic residues" evidence="1">
    <location>
        <begin position="154"/>
        <end position="165"/>
    </location>
</feature>
<feature type="chain" id="PRO_5002993724" evidence="2">
    <location>
        <begin position="26"/>
        <end position="452"/>
    </location>
</feature>
<feature type="signal peptide" evidence="2">
    <location>
        <begin position="1"/>
        <end position="25"/>
    </location>
</feature>
<dbReference type="Pfam" id="PF01832">
    <property type="entry name" value="Glucosaminidase"/>
    <property type="match status" value="1"/>
</dbReference>
<dbReference type="KEGG" id="dae:Dtox_4298"/>
<name>C8VZZ7_DESAS</name>
<dbReference type="EMBL" id="CP001720">
    <property type="protein sequence ID" value="ACV64965.1"/>
    <property type="molecule type" value="Genomic_DNA"/>
</dbReference>
<evidence type="ECO:0000256" key="2">
    <source>
        <dbReference type="SAM" id="SignalP"/>
    </source>
</evidence>
<evidence type="ECO:0000313" key="5">
    <source>
        <dbReference type="EMBL" id="ACV64965.1"/>
    </source>
</evidence>
<reference evidence="5 6" key="1">
    <citation type="journal article" date="2009" name="Stand. Genomic Sci.">
        <title>Complete genome sequence of Desulfotomaculum acetoxidans type strain (5575).</title>
        <authorList>
            <person name="Spring S."/>
            <person name="Lapidus A."/>
            <person name="Schroder M."/>
            <person name="Gleim D."/>
            <person name="Sims D."/>
            <person name="Meincke L."/>
            <person name="Glavina Del Rio T."/>
            <person name="Tice H."/>
            <person name="Copeland A."/>
            <person name="Cheng J.F."/>
            <person name="Lucas S."/>
            <person name="Chen F."/>
            <person name="Nolan M."/>
            <person name="Bruce D."/>
            <person name="Goodwin L."/>
            <person name="Pitluck S."/>
            <person name="Ivanova N."/>
            <person name="Mavromatis K."/>
            <person name="Mikhailova N."/>
            <person name="Pati A."/>
            <person name="Chen A."/>
            <person name="Palaniappan K."/>
            <person name="Land M."/>
            <person name="Hauser L."/>
            <person name="Chang Y.J."/>
            <person name="Jeffries C.D."/>
            <person name="Chain P."/>
            <person name="Saunders E."/>
            <person name="Brettin T."/>
            <person name="Detter J.C."/>
            <person name="Goker M."/>
            <person name="Bristow J."/>
            <person name="Eisen J.A."/>
            <person name="Markowitz V."/>
            <person name="Hugenholtz P."/>
            <person name="Kyrpides N.C."/>
            <person name="Klenk H.P."/>
            <person name="Han C."/>
        </authorList>
    </citation>
    <scope>NUCLEOTIDE SEQUENCE [LARGE SCALE GENOMIC DNA]</scope>
    <source>
        <strain evidence="6">ATCC 49208 / DSM 771 / VKM B-1644</strain>
    </source>
</reference>
<accession>C8VZZ7</accession>
<evidence type="ECO:0000259" key="4">
    <source>
        <dbReference type="Pfam" id="PF07833"/>
    </source>
</evidence>
<dbReference type="InterPro" id="IPR036582">
    <property type="entry name" value="Mao_N_sf"/>
</dbReference>
<dbReference type="eggNOG" id="COG0860">
    <property type="taxonomic scope" value="Bacteria"/>
</dbReference>
<evidence type="ECO:0000256" key="1">
    <source>
        <dbReference type="SAM" id="MobiDB-lite"/>
    </source>
</evidence>
<evidence type="ECO:0000313" key="6">
    <source>
        <dbReference type="Proteomes" id="UP000002217"/>
    </source>
</evidence>
<dbReference type="eggNOG" id="COG0103">
    <property type="taxonomic scope" value="Bacteria"/>
</dbReference>
<protein>
    <submittedName>
        <fullName evidence="5">Copper amine oxidase domain protein</fullName>
    </submittedName>
</protein>
<evidence type="ECO:0000259" key="3">
    <source>
        <dbReference type="Pfam" id="PF01832"/>
    </source>
</evidence>
<dbReference type="AlphaFoldDB" id="C8VZZ7"/>
<feature type="domain" description="Mannosyl-glycoprotein endo-beta-N-acetylglucosamidase-like" evidence="3">
    <location>
        <begin position="304"/>
        <end position="397"/>
    </location>
</feature>
<sequence>MKRKKSIFILLIVGMLLVLTAPAMAAPKVILDGSQLSFDVSPTIDNGRTLVPLRAIFEALGADIEWNGETKTVTANKENTKIILQIGKQTAYKNGTPVTLDVPAKIINDRTMVPLRFVSEALGADVKWDENTQTIIVSSNETTSSANIDGSGVVKEKPAEEKPTEETSNPIAPSEPPISESPIDEATFNKVIQSLAAYKSNLKMSDGSVINSEELLNKKPSDFTLDEFEKLKTHRNELIKYKINPQIKLPDGSTIGASELTIMGEPIATAKQLKNWINKEMPRIKIKAANTGKAFYEFDEKLADLYIEIGKKYGIRGDLAFAQATKETAYWQFTGSVQPYQNNYCGLWAIGSPNTGEESLNGADTNQVSFAKGVHGAIFATPDAGVEAHIQHLYAYATSKDLPSWAILLDPRFILVNRGASSTWEALNARWAVPGTTYGQSLIQDYWMDALK</sequence>
<dbReference type="RefSeq" id="WP_015759635.1">
    <property type="nucleotide sequence ID" value="NC_013216.1"/>
</dbReference>
<organism evidence="5 6">
    <name type="scientific">Desulfofarcimen acetoxidans (strain ATCC 49208 / DSM 771 / KCTC 5769 / VKM B-1644 / 5575)</name>
    <name type="common">Desulfotomaculum acetoxidans</name>
    <dbReference type="NCBI Taxonomy" id="485916"/>
    <lineage>
        <taxon>Bacteria</taxon>
        <taxon>Bacillati</taxon>
        <taxon>Bacillota</taxon>
        <taxon>Clostridia</taxon>
        <taxon>Eubacteriales</taxon>
        <taxon>Peptococcaceae</taxon>
        <taxon>Desulfofarcimen</taxon>
    </lineage>
</organism>